<evidence type="ECO:0000313" key="8">
    <source>
        <dbReference type="EMBL" id="JAT51647.1"/>
    </source>
</evidence>
<feature type="domain" description="MYND-type" evidence="6">
    <location>
        <begin position="285"/>
        <end position="326"/>
    </location>
</feature>
<dbReference type="PANTHER" id="PTHR47570:SF2">
    <property type="entry name" value="MYND-TYPE DOMAIN-CONTAINING PROTEIN"/>
    <property type="match status" value="1"/>
</dbReference>
<evidence type="ECO:0000256" key="2">
    <source>
        <dbReference type="ARBA" id="ARBA00022771"/>
    </source>
</evidence>
<keyword evidence="3" id="KW-0862">Zinc</keyword>
<accession>A0A1D1YAI4</accession>
<keyword evidence="2 4" id="KW-0863">Zinc-finger</keyword>
<protein>
    <submittedName>
        <fullName evidence="8">Zinc finger MYND domain-containing protein 15</fullName>
    </submittedName>
</protein>
<proteinExistence type="predicted"/>
<dbReference type="InterPro" id="IPR046824">
    <property type="entry name" value="Mss51-like_C"/>
</dbReference>
<dbReference type="EMBL" id="GDJX01016289">
    <property type="protein sequence ID" value="JAT51647.1"/>
    <property type="molecule type" value="Transcribed_RNA"/>
</dbReference>
<dbReference type="GO" id="GO:0008270">
    <property type="term" value="F:zinc ion binding"/>
    <property type="evidence" value="ECO:0007669"/>
    <property type="project" value="UniProtKB-KW"/>
</dbReference>
<dbReference type="Pfam" id="PF01753">
    <property type="entry name" value="zf-MYND"/>
    <property type="match status" value="1"/>
</dbReference>
<dbReference type="PROSITE" id="PS01360">
    <property type="entry name" value="ZF_MYND_1"/>
    <property type="match status" value="1"/>
</dbReference>
<name>A0A1D1YAI4_9ARAE</name>
<reference evidence="8" key="1">
    <citation type="submission" date="2015-07" db="EMBL/GenBank/DDBJ databases">
        <title>Transcriptome Assembly of Anthurium amnicola.</title>
        <authorList>
            <person name="Suzuki J."/>
        </authorList>
    </citation>
    <scope>NUCLEOTIDE SEQUENCE</scope>
</reference>
<evidence type="ECO:0000256" key="5">
    <source>
        <dbReference type="SAM" id="MobiDB-lite"/>
    </source>
</evidence>
<dbReference type="PANTHER" id="PTHR47570">
    <property type="entry name" value="ZINC ION BINDING PROTEIN"/>
    <property type="match status" value="1"/>
</dbReference>
<dbReference type="Gene3D" id="6.10.140.2220">
    <property type="match status" value="1"/>
</dbReference>
<dbReference type="Pfam" id="PF20179">
    <property type="entry name" value="MSS51_C"/>
    <property type="match status" value="1"/>
</dbReference>
<dbReference type="AlphaFoldDB" id="A0A1D1YAI4"/>
<evidence type="ECO:0000313" key="7">
    <source>
        <dbReference type="EMBL" id="JAT48724.1"/>
    </source>
</evidence>
<organism evidence="8">
    <name type="scientific">Anthurium amnicola</name>
    <dbReference type="NCBI Taxonomy" id="1678845"/>
    <lineage>
        <taxon>Eukaryota</taxon>
        <taxon>Viridiplantae</taxon>
        <taxon>Streptophyta</taxon>
        <taxon>Embryophyta</taxon>
        <taxon>Tracheophyta</taxon>
        <taxon>Spermatophyta</taxon>
        <taxon>Magnoliopsida</taxon>
        <taxon>Liliopsida</taxon>
        <taxon>Araceae</taxon>
        <taxon>Pothoideae</taxon>
        <taxon>Potheae</taxon>
        <taxon>Anthurium</taxon>
    </lineage>
</organism>
<evidence type="ECO:0000256" key="3">
    <source>
        <dbReference type="ARBA" id="ARBA00022833"/>
    </source>
</evidence>
<dbReference type="InterPro" id="IPR002893">
    <property type="entry name" value="Znf_MYND"/>
</dbReference>
<sequence>MEMHLKELFSRYQEQFGTGPGLGPSSGTCLLRVDAAPPAFVRSLYRASAALFRTDPWRRLRPPHLLGVRVGKDADWGKRQPFPCAQFVGGDGGDLGLHLFRSEQDALRATAPRETHRVPNLELLRLVFLPDSLLSPSNRRMVRSLSLEAAGGPDDARFPVVDVARFTPAGGVRFRNPSLEELRYLYAFMKAAALLHPLLTAAEEAPRRGRLLAFDPFIETVDVEWPPEVARGWDLVAVTISHPPGEPYSDERRPTLSPTRYLEPPREEPPDMDVKAVQWAAPRQCAMCDKDVHGEQSLCCGRCRAVVYCSPMCQKQQWKETHRGLCGLYKAMMEREEELSIKIFAFPCLLDHPCRWLESVGVHHKGMWRRKCGCYSHCPYGLLPTRNGGHSESWGAMVDGDYPPDSAFPNYMDGVSSNNPAILLSGWSEYYSLRSLPMSSPVAAILSHPLTVYHILTALAIDSKNRLVKGREVIVHYLGPEVELDWIPAFMEIGHLLNVSGNVQIFMVGPEVPSNLSGTATGTNSRVKVNLVRGVYQEEASCLPIPNVVLALNCGLDTHGSWGGTLEQIKSLDVPAFFTDRSEVACSSAKQVLRGSGLYITHPVTPNPFRSPVQDRMPSSNLPSFSNCFVFGVNT</sequence>
<keyword evidence="1" id="KW-0479">Metal-binding</keyword>
<evidence type="ECO:0000256" key="1">
    <source>
        <dbReference type="ARBA" id="ARBA00022723"/>
    </source>
</evidence>
<gene>
    <name evidence="8" type="primary">Zmynd15_1</name>
    <name evidence="7" type="synonym">Zmynd15_2</name>
    <name evidence="8" type="ORF">g.90233</name>
    <name evidence="7" type="ORF">g.90235</name>
</gene>
<dbReference type="SUPFAM" id="SSF144232">
    <property type="entry name" value="HIT/MYND zinc finger-like"/>
    <property type="match status" value="1"/>
</dbReference>
<feature type="region of interest" description="Disordered" evidence="5">
    <location>
        <begin position="244"/>
        <end position="270"/>
    </location>
</feature>
<dbReference type="PROSITE" id="PS50865">
    <property type="entry name" value="ZF_MYND_2"/>
    <property type="match status" value="1"/>
</dbReference>
<dbReference type="EMBL" id="GDJX01019212">
    <property type="protein sequence ID" value="JAT48724.1"/>
    <property type="molecule type" value="Transcribed_RNA"/>
</dbReference>
<evidence type="ECO:0000259" key="6">
    <source>
        <dbReference type="PROSITE" id="PS50865"/>
    </source>
</evidence>
<evidence type="ECO:0000256" key="4">
    <source>
        <dbReference type="PROSITE-ProRule" id="PRU00134"/>
    </source>
</evidence>